<dbReference type="GO" id="GO:0005789">
    <property type="term" value="C:endoplasmic reticulum membrane"/>
    <property type="evidence" value="ECO:0007669"/>
    <property type="project" value="UniProtKB-SubCell"/>
</dbReference>
<dbReference type="OrthoDB" id="10012212at2759"/>
<organism evidence="9 10">
    <name type="scientific">Rickenella mellea</name>
    <dbReference type="NCBI Taxonomy" id="50990"/>
    <lineage>
        <taxon>Eukaryota</taxon>
        <taxon>Fungi</taxon>
        <taxon>Dikarya</taxon>
        <taxon>Basidiomycota</taxon>
        <taxon>Agaricomycotina</taxon>
        <taxon>Agaricomycetes</taxon>
        <taxon>Hymenochaetales</taxon>
        <taxon>Rickenellaceae</taxon>
        <taxon>Rickenella</taxon>
    </lineage>
</organism>
<dbReference type="VEuPathDB" id="FungiDB:BD410DRAFT_810995"/>
<keyword evidence="3 8" id="KW-0812">Transmembrane</keyword>
<comment type="similarity">
    <text evidence="2">Belongs to the TMEM208 family.</text>
</comment>
<feature type="transmembrane region" description="Helical" evidence="8">
    <location>
        <begin position="20"/>
        <end position="38"/>
    </location>
</feature>
<dbReference type="Proteomes" id="UP000294933">
    <property type="component" value="Unassembled WGS sequence"/>
</dbReference>
<dbReference type="GO" id="GO:0005773">
    <property type="term" value="C:vacuole"/>
    <property type="evidence" value="ECO:0007669"/>
    <property type="project" value="GOC"/>
</dbReference>
<feature type="region of interest" description="Disordered" evidence="7">
    <location>
        <begin position="152"/>
        <end position="188"/>
    </location>
</feature>
<dbReference type="GO" id="GO:0006624">
    <property type="term" value="P:vacuolar protein processing"/>
    <property type="evidence" value="ECO:0007669"/>
    <property type="project" value="TreeGrafter"/>
</dbReference>
<dbReference type="Pfam" id="PF05620">
    <property type="entry name" value="TMEM208_SND2"/>
    <property type="match status" value="1"/>
</dbReference>
<evidence type="ECO:0000256" key="5">
    <source>
        <dbReference type="ARBA" id="ARBA00022989"/>
    </source>
</evidence>
<evidence type="ECO:0000256" key="4">
    <source>
        <dbReference type="ARBA" id="ARBA00022824"/>
    </source>
</evidence>
<keyword evidence="10" id="KW-1185">Reference proteome</keyword>
<evidence type="ECO:0000313" key="10">
    <source>
        <dbReference type="Proteomes" id="UP000294933"/>
    </source>
</evidence>
<keyword evidence="5 8" id="KW-1133">Transmembrane helix</keyword>
<evidence type="ECO:0000256" key="8">
    <source>
        <dbReference type="SAM" id="Phobius"/>
    </source>
</evidence>
<comment type="subcellular location">
    <subcellularLocation>
        <location evidence="1">Endoplasmic reticulum membrane</location>
        <topology evidence="1">Multi-pass membrane protein</topology>
    </subcellularLocation>
</comment>
<keyword evidence="6 8" id="KW-0472">Membrane</keyword>
<dbReference type="AlphaFoldDB" id="A0A4V3AZJ2"/>
<feature type="transmembrane region" description="Helical" evidence="8">
    <location>
        <begin position="119"/>
        <end position="136"/>
    </location>
</feature>
<gene>
    <name evidence="9" type="ORF">BD410DRAFT_810995</name>
</gene>
<evidence type="ECO:0000256" key="6">
    <source>
        <dbReference type="ARBA" id="ARBA00023136"/>
    </source>
</evidence>
<dbReference type="PANTHER" id="PTHR13505">
    <property type="entry name" value="TRANSMEMBRANE PROTEIN 208"/>
    <property type="match status" value="1"/>
</dbReference>
<dbReference type="PANTHER" id="PTHR13505:SF7">
    <property type="entry name" value="TRANSMEMBRANE PROTEIN 208"/>
    <property type="match status" value="1"/>
</dbReference>
<protein>
    <submittedName>
        <fullName evidence="9">Putative opsin</fullName>
    </submittedName>
</protein>
<evidence type="ECO:0000256" key="7">
    <source>
        <dbReference type="SAM" id="MobiDB-lite"/>
    </source>
</evidence>
<name>A0A4V3AZJ2_9AGAM</name>
<sequence>MANASAKRIASQNEQAIRSLRLGMGLSLATAFLIRLIWRRNSLLPPSLGLATIFVSTLLPSIFIYRYLEKIGTTRRDPTTGTLLSSGEDLAQPGVTEWCFDILYITWACQIGSAIFGEWFWWFYLIIPIYAIYKVWTSFISPMFFGRAPSTSVETAEEDNSDMSRRQQKLRKRNERGDPRVRSATAPK</sequence>
<evidence type="ECO:0000256" key="2">
    <source>
        <dbReference type="ARBA" id="ARBA00009950"/>
    </source>
</evidence>
<reference evidence="9 10" key="1">
    <citation type="submission" date="2018-06" db="EMBL/GenBank/DDBJ databases">
        <title>A transcriptomic atlas of mushroom development highlights an independent origin of complex multicellularity.</title>
        <authorList>
            <consortium name="DOE Joint Genome Institute"/>
            <person name="Krizsan K."/>
            <person name="Almasi E."/>
            <person name="Merenyi Z."/>
            <person name="Sahu N."/>
            <person name="Viragh M."/>
            <person name="Koszo T."/>
            <person name="Mondo S."/>
            <person name="Kiss B."/>
            <person name="Balint B."/>
            <person name="Kues U."/>
            <person name="Barry K."/>
            <person name="Hegedus J.C."/>
            <person name="Henrissat B."/>
            <person name="Johnson J."/>
            <person name="Lipzen A."/>
            <person name="Ohm R."/>
            <person name="Nagy I."/>
            <person name="Pangilinan J."/>
            <person name="Yan J."/>
            <person name="Xiong Y."/>
            <person name="Grigoriev I.V."/>
            <person name="Hibbett D.S."/>
            <person name="Nagy L.G."/>
        </authorList>
    </citation>
    <scope>NUCLEOTIDE SEQUENCE [LARGE SCALE GENOMIC DNA]</scope>
    <source>
        <strain evidence="9 10">SZMC22713</strain>
    </source>
</reference>
<dbReference type="EMBL" id="ML170156">
    <property type="protein sequence ID" value="TDL29308.1"/>
    <property type="molecule type" value="Genomic_DNA"/>
</dbReference>
<accession>A0A4V3AZJ2</accession>
<feature type="transmembrane region" description="Helical" evidence="8">
    <location>
        <begin position="50"/>
        <end position="68"/>
    </location>
</feature>
<dbReference type="STRING" id="50990.A0A4V3AZJ2"/>
<evidence type="ECO:0000256" key="1">
    <source>
        <dbReference type="ARBA" id="ARBA00004477"/>
    </source>
</evidence>
<dbReference type="InterPro" id="IPR008506">
    <property type="entry name" value="SND2/TMEM208"/>
</dbReference>
<proteinExistence type="inferred from homology"/>
<keyword evidence="4" id="KW-0256">Endoplasmic reticulum</keyword>
<evidence type="ECO:0000313" key="9">
    <source>
        <dbReference type="EMBL" id="TDL29308.1"/>
    </source>
</evidence>
<evidence type="ECO:0000256" key="3">
    <source>
        <dbReference type="ARBA" id="ARBA00022692"/>
    </source>
</evidence>